<dbReference type="InterPro" id="IPR019734">
    <property type="entry name" value="TPR_rpt"/>
</dbReference>
<dbReference type="InterPro" id="IPR011990">
    <property type="entry name" value="TPR-like_helical_dom_sf"/>
</dbReference>
<evidence type="ECO:0000313" key="6">
    <source>
        <dbReference type="Proteomes" id="UP000278792"/>
    </source>
</evidence>
<dbReference type="Gene3D" id="1.25.40.10">
    <property type="entry name" value="Tetratricopeptide repeat domain"/>
    <property type="match status" value="1"/>
</dbReference>
<dbReference type="SMART" id="SM00028">
    <property type="entry name" value="TPR"/>
    <property type="match status" value="2"/>
</dbReference>
<keyword evidence="3" id="KW-0812">Transmembrane</keyword>
<evidence type="ECO:0000256" key="2">
    <source>
        <dbReference type="ARBA" id="ARBA00034247"/>
    </source>
</evidence>
<dbReference type="Gene3D" id="3.30.70.270">
    <property type="match status" value="1"/>
</dbReference>
<dbReference type="CDD" id="cd01949">
    <property type="entry name" value="GGDEF"/>
    <property type="match status" value="1"/>
</dbReference>
<dbReference type="AlphaFoldDB" id="A0A3N3DYR3"/>
<keyword evidence="3" id="KW-1133">Transmembrane helix</keyword>
<comment type="catalytic activity">
    <reaction evidence="2">
        <text>2 GTP = 3',3'-c-di-GMP + 2 diphosphate</text>
        <dbReference type="Rhea" id="RHEA:24898"/>
        <dbReference type="ChEBI" id="CHEBI:33019"/>
        <dbReference type="ChEBI" id="CHEBI:37565"/>
        <dbReference type="ChEBI" id="CHEBI:58805"/>
        <dbReference type="EC" id="2.7.7.65"/>
    </reaction>
</comment>
<reference evidence="5 6" key="1">
    <citation type="submission" date="2018-11" db="EMBL/GenBank/DDBJ databases">
        <title>Vibrio ponticus strain CAIM 1751 pathogenic for the snapper Lutjanus guttatus.</title>
        <authorList>
            <person name="Soto-Rodriguez S."/>
            <person name="Lozano-Olvera R."/>
            <person name="Gomez-Gil B."/>
        </authorList>
    </citation>
    <scope>NUCLEOTIDE SEQUENCE [LARGE SCALE GENOMIC DNA]</scope>
    <source>
        <strain evidence="5 6">CAIM 1751</strain>
    </source>
</reference>
<dbReference type="InterPro" id="IPR029787">
    <property type="entry name" value="Nucleotide_cyclase"/>
</dbReference>
<feature type="transmembrane region" description="Helical" evidence="3">
    <location>
        <begin position="422"/>
        <end position="441"/>
    </location>
</feature>
<name>A0A3N3DYR3_9VIBR</name>
<keyword evidence="3" id="KW-0472">Membrane</keyword>
<organism evidence="5 6">
    <name type="scientific">Vibrio ponticus</name>
    <dbReference type="NCBI Taxonomy" id="265668"/>
    <lineage>
        <taxon>Bacteria</taxon>
        <taxon>Pseudomonadati</taxon>
        <taxon>Pseudomonadota</taxon>
        <taxon>Gammaproteobacteria</taxon>
        <taxon>Vibrionales</taxon>
        <taxon>Vibrionaceae</taxon>
        <taxon>Vibrio</taxon>
    </lineage>
</organism>
<dbReference type="SMART" id="SM00267">
    <property type="entry name" value="GGDEF"/>
    <property type="match status" value="1"/>
</dbReference>
<dbReference type="NCBIfam" id="TIGR00254">
    <property type="entry name" value="GGDEF"/>
    <property type="match status" value="1"/>
</dbReference>
<dbReference type="PANTHER" id="PTHR45138">
    <property type="entry name" value="REGULATORY COMPONENTS OF SENSORY TRANSDUCTION SYSTEM"/>
    <property type="match status" value="1"/>
</dbReference>
<dbReference type="SUPFAM" id="SSF55073">
    <property type="entry name" value="Nucleotide cyclase"/>
    <property type="match status" value="1"/>
</dbReference>
<dbReference type="RefSeq" id="WP_123782365.1">
    <property type="nucleotide sequence ID" value="NZ_RKIK01000035.1"/>
</dbReference>
<dbReference type="InterPro" id="IPR000160">
    <property type="entry name" value="GGDEF_dom"/>
</dbReference>
<evidence type="ECO:0000256" key="1">
    <source>
        <dbReference type="ARBA" id="ARBA00012528"/>
    </source>
</evidence>
<feature type="domain" description="GGDEF" evidence="4">
    <location>
        <begin position="485"/>
        <end position="618"/>
    </location>
</feature>
<dbReference type="EC" id="2.7.7.65" evidence="1"/>
<dbReference type="Proteomes" id="UP000278792">
    <property type="component" value="Unassembled WGS sequence"/>
</dbReference>
<sequence length="619" mass="71574">MLYTQIQSSYERQQYLESISKLQILGSKQFSHWLEWIEQSHTEPHVVAQELKQQLGVIELNTPRAKGYLHVLLSNLDREVDEPWIDEELARISPNTKDIAWLPILLSAEQAIQLWYGNDSAQALLHLESLVARAVSEKHNILLPKLFYWSGNIALINNEILQAQKYLLKSIHYTERYDNLFYKSKSYHALALTYIVMEDWSRALGCIQKARRISEKWPNVDHNTSQLYWYNESFILAKLGKVKEAEYAYQQSHLHFLKDTQSLRHKVLDVRGAVTIALLKQDFPLAEQLIDRCIAISLPINYLYSLGRCNFKRAELNLVQREHQSALEAAELSAKYFSLARRKASVIKALNLKAQIYQQMGDSSQAYALAKKAHLIEKQQLQSKLRDLTHAQETFELAKQRDEMTYEQQAKDERLYQNRLSLYWALSISVALSITIALLYFRTQMIKRENARLEHYSSVDSLTGLHNRHYYYQRLATGETIDIAMQYHIVLLDIDHFKSINDTHGHLIGDEVLQQLALRVNQWKKGKELFVRWGGEEFLWLVQADEYAKERIDRACQAVCNTPFITSKGELAVTTSIGVSSAALPEQILANENIFLEADGNLYRAKRGGRNQVVWSASS</sequence>
<dbReference type="InterPro" id="IPR050469">
    <property type="entry name" value="Diguanylate_Cyclase"/>
</dbReference>
<protein>
    <recommendedName>
        <fullName evidence="1">diguanylate cyclase</fullName>
        <ecNumber evidence="1">2.7.7.65</ecNumber>
    </recommendedName>
</protein>
<evidence type="ECO:0000256" key="3">
    <source>
        <dbReference type="SAM" id="Phobius"/>
    </source>
</evidence>
<evidence type="ECO:0000259" key="4">
    <source>
        <dbReference type="PROSITE" id="PS50887"/>
    </source>
</evidence>
<gene>
    <name evidence="5" type="ORF">EGH82_12745</name>
</gene>
<dbReference type="PROSITE" id="PS50887">
    <property type="entry name" value="GGDEF"/>
    <property type="match status" value="1"/>
</dbReference>
<dbReference type="Pfam" id="PF00990">
    <property type="entry name" value="GGDEF"/>
    <property type="match status" value="1"/>
</dbReference>
<dbReference type="InterPro" id="IPR043128">
    <property type="entry name" value="Rev_trsase/Diguanyl_cyclase"/>
</dbReference>
<dbReference type="GO" id="GO:0052621">
    <property type="term" value="F:diguanylate cyclase activity"/>
    <property type="evidence" value="ECO:0007669"/>
    <property type="project" value="UniProtKB-EC"/>
</dbReference>
<proteinExistence type="predicted"/>
<dbReference type="PANTHER" id="PTHR45138:SF9">
    <property type="entry name" value="DIGUANYLATE CYCLASE DGCM-RELATED"/>
    <property type="match status" value="1"/>
</dbReference>
<dbReference type="EMBL" id="RKIK01000035">
    <property type="protein sequence ID" value="ROV59657.1"/>
    <property type="molecule type" value="Genomic_DNA"/>
</dbReference>
<comment type="caution">
    <text evidence="5">The sequence shown here is derived from an EMBL/GenBank/DDBJ whole genome shotgun (WGS) entry which is preliminary data.</text>
</comment>
<accession>A0A3N3DYR3</accession>
<dbReference type="SUPFAM" id="SSF48452">
    <property type="entry name" value="TPR-like"/>
    <property type="match status" value="2"/>
</dbReference>
<evidence type="ECO:0000313" key="5">
    <source>
        <dbReference type="EMBL" id="ROV59657.1"/>
    </source>
</evidence>